<dbReference type="InterPro" id="IPR002938">
    <property type="entry name" value="FAD-bd"/>
</dbReference>
<dbReference type="OrthoDB" id="16820at2759"/>
<dbReference type="PANTHER" id="PTHR46720">
    <property type="entry name" value="HYDROXYLASE, PUTATIVE (AFU_ORTHOLOGUE AFUA_3G01460)-RELATED"/>
    <property type="match status" value="1"/>
</dbReference>
<keyword evidence="2" id="KW-0274">FAD</keyword>
<evidence type="ECO:0000256" key="1">
    <source>
        <dbReference type="ARBA" id="ARBA00022630"/>
    </source>
</evidence>
<keyword evidence="1" id="KW-0285">Flavoprotein</keyword>
<dbReference type="AlphaFoldDB" id="A0A6J3LVT5"/>
<sequence>MSNKLRVAISGGGVAGASMIHALLNYSHIDAHIFESAPSFREAGIAFGLARNATRALGLIGPSATECLASAGGVPMLGVHFVLGQGPNAGDQVYEADVEQRGHATTTLKKLQSVERRADGSLLIQFSDGTSHECDILIGADGIGSSVRKEILEAEDSACIPHNSGAWVIMKLFPSERAQAVLGDAPISILNAREYGWLAQNTFILHNILSDGDLVQYAVCGYDEDAVGSDRRQRLVTRDQLREMYNGKGWLPHLERGVEELLCNEERHDAWYLAEHPPARTYISGPICVVGDAAHATTAFQGSGGGMCIEDSMILSSLLGRASSPAEALVALEVYDQVRRPRTQEIVKSSWDTGKIFMALDQDTNLDAEKLKAKLRPRWDFIVDFDIEKSREEALKLFDTKVKTALGK</sequence>
<dbReference type="PRINTS" id="PR00420">
    <property type="entry name" value="RNGMNOXGNASE"/>
</dbReference>
<dbReference type="InterPro" id="IPR036188">
    <property type="entry name" value="FAD/NAD-bd_sf"/>
</dbReference>
<dbReference type="Proteomes" id="UP000504637">
    <property type="component" value="Unplaced"/>
</dbReference>
<accession>A0A6J3LVT5</accession>
<organism evidence="6">
    <name type="scientific">Dissoconium aciculare CBS 342.82</name>
    <dbReference type="NCBI Taxonomy" id="1314786"/>
    <lineage>
        <taxon>Eukaryota</taxon>
        <taxon>Fungi</taxon>
        <taxon>Dikarya</taxon>
        <taxon>Ascomycota</taxon>
        <taxon>Pezizomycotina</taxon>
        <taxon>Dothideomycetes</taxon>
        <taxon>Dothideomycetidae</taxon>
        <taxon>Mycosphaerellales</taxon>
        <taxon>Dissoconiaceae</taxon>
        <taxon>Dissoconium</taxon>
    </lineage>
</organism>
<dbReference type="RefSeq" id="XP_033456907.1">
    <property type="nucleotide sequence ID" value="XM_033606873.1"/>
</dbReference>
<protein>
    <submittedName>
        <fullName evidence="6">Salicylate hydroxylase</fullName>
    </submittedName>
</protein>
<dbReference type="PANTHER" id="PTHR46720:SF3">
    <property type="entry name" value="FAD-BINDING DOMAIN-CONTAINING PROTEIN-RELATED"/>
    <property type="match status" value="1"/>
</dbReference>
<gene>
    <name evidence="6" type="ORF">K489DRAFT_396235</name>
</gene>
<feature type="domain" description="FAD-binding" evidence="4">
    <location>
        <begin position="279"/>
        <end position="349"/>
    </location>
</feature>
<dbReference type="GO" id="GO:0071949">
    <property type="term" value="F:FAD binding"/>
    <property type="evidence" value="ECO:0007669"/>
    <property type="project" value="InterPro"/>
</dbReference>
<keyword evidence="3" id="KW-0560">Oxidoreductase</keyword>
<dbReference type="GeneID" id="54364673"/>
<reference evidence="6" key="2">
    <citation type="submission" date="2020-04" db="EMBL/GenBank/DDBJ databases">
        <authorList>
            <consortium name="NCBI Genome Project"/>
        </authorList>
    </citation>
    <scope>NUCLEOTIDE SEQUENCE</scope>
    <source>
        <strain evidence="6">CBS 342.82</strain>
    </source>
</reference>
<dbReference type="SUPFAM" id="SSF51905">
    <property type="entry name" value="FAD/NAD(P)-binding domain"/>
    <property type="match status" value="1"/>
</dbReference>
<reference evidence="6" key="3">
    <citation type="submission" date="2025-08" db="UniProtKB">
        <authorList>
            <consortium name="RefSeq"/>
        </authorList>
    </citation>
    <scope>IDENTIFICATION</scope>
    <source>
        <strain evidence="6">CBS 342.82</strain>
    </source>
</reference>
<evidence type="ECO:0000259" key="4">
    <source>
        <dbReference type="Pfam" id="PF01494"/>
    </source>
</evidence>
<dbReference type="GO" id="GO:0016491">
    <property type="term" value="F:oxidoreductase activity"/>
    <property type="evidence" value="ECO:0007669"/>
    <property type="project" value="UniProtKB-KW"/>
</dbReference>
<keyword evidence="5" id="KW-1185">Reference proteome</keyword>
<proteinExistence type="predicted"/>
<evidence type="ECO:0000313" key="5">
    <source>
        <dbReference type="Proteomes" id="UP000504637"/>
    </source>
</evidence>
<evidence type="ECO:0000313" key="6">
    <source>
        <dbReference type="RefSeq" id="XP_033456907.1"/>
    </source>
</evidence>
<dbReference type="Pfam" id="PF01494">
    <property type="entry name" value="FAD_binding_3"/>
    <property type="match status" value="1"/>
</dbReference>
<dbReference type="Gene3D" id="3.50.50.60">
    <property type="entry name" value="FAD/NAD(P)-binding domain"/>
    <property type="match status" value="1"/>
</dbReference>
<name>A0A6J3LVT5_9PEZI</name>
<reference evidence="6" key="1">
    <citation type="submission" date="2020-01" db="EMBL/GenBank/DDBJ databases">
        <authorList>
            <consortium name="DOE Joint Genome Institute"/>
            <person name="Haridas S."/>
            <person name="Albert R."/>
            <person name="Binder M."/>
            <person name="Bloem J."/>
            <person name="Labutti K."/>
            <person name="Salamov A."/>
            <person name="Andreopoulos B."/>
            <person name="Baker S.E."/>
            <person name="Barry K."/>
            <person name="Bills G."/>
            <person name="Bluhm B.H."/>
            <person name="Cannon C."/>
            <person name="Castanera R."/>
            <person name="Culley D.E."/>
            <person name="Daum C."/>
            <person name="Ezra D."/>
            <person name="Gonzalez J.B."/>
            <person name="Henrissat B."/>
            <person name="Kuo A."/>
            <person name="Liang C."/>
            <person name="Lipzen A."/>
            <person name="Lutzoni F."/>
            <person name="Magnuson J."/>
            <person name="Mondo S."/>
            <person name="Nolan M."/>
            <person name="Ohm R."/>
            <person name="Pangilinan J."/>
            <person name="Park H.-J."/>
            <person name="Ramirez L."/>
            <person name="Alfaro M."/>
            <person name="Sun H."/>
            <person name="Tritt A."/>
            <person name="Yoshinaga Y."/>
            <person name="Zwiers L.-H."/>
            <person name="Turgeon B.G."/>
            <person name="Goodwin S.B."/>
            <person name="Spatafora J.W."/>
            <person name="Crous P.W."/>
            <person name="Grigoriev I.V."/>
        </authorList>
    </citation>
    <scope>NUCLEOTIDE SEQUENCE</scope>
    <source>
        <strain evidence="6">CBS 342.82</strain>
    </source>
</reference>
<evidence type="ECO:0000256" key="3">
    <source>
        <dbReference type="ARBA" id="ARBA00023002"/>
    </source>
</evidence>
<evidence type="ECO:0000256" key="2">
    <source>
        <dbReference type="ARBA" id="ARBA00022827"/>
    </source>
</evidence>
<dbReference type="InterPro" id="IPR051104">
    <property type="entry name" value="FAD_monoxygenase"/>
</dbReference>
<dbReference type="GO" id="GO:0044550">
    <property type="term" value="P:secondary metabolite biosynthetic process"/>
    <property type="evidence" value="ECO:0007669"/>
    <property type="project" value="TreeGrafter"/>
</dbReference>